<dbReference type="PANTHER" id="PTHR30353:SF0">
    <property type="entry name" value="TRANSMEMBRANE PROTEIN"/>
    <property type="match status" value="1"/>
</dbReference>
<evidence type="ECO:0000256" key="6">
    <source>
        <dbReference type="ARBA" id="ARBA00023136"/>
    </source>
</evidence>
<comment type="caution">
    <text evidence="9">The sequence shown here is derived from an EMBL/GenBank/DDBJ whole genome shotgun (WGS) entry which is preliminary data.</text>
</comment>
<comment type="similarity">
    <text evidence="2 7">Belongs to the DedA family.</text>
</comment>
<feature type="transmembrane region" description="Helical" evidence="7">
    <location>
        <begin position="21"/>
        <end position="42"/>
    </location>
</feature>
<evidence type="ECO:0000313" key="10">
    <source>
        <dbReference type="Proteomes" id="UP001597440"/>
    </source>
</evidence>
<evidence type="ECO:0000259" key="8">
    <source>
        <dbReference type="Pfam" id="PF09335"/>
    </source>
</evidence>
<reference evidence="10" key="1">
    <citation type="journal article" date="2019" name="Int. J. Syst. Evol. Microbiol.">
        <title>The Global Catalogue of Microorganisms (GCM) 10K type strain sequencing project: providing services to taxonomists for standard genome sequencing and annotation.</title>
        <authorList>
            <consortium name="The Broad Institute Genomics Platform"/>
            <consortium name="The Broad Institute Genome Sequencing Center for Infectious Disease"/>
            <person name="Wu L."/>
            <person name="Ma J."/>
        </authorList>
    </citation>
    <scope>NUCLEOTIDE SEQUENCE [LARGE SCALE GENOMIC DNA]</scope>
    <source>
        <strain evidence="10">KCTC 52298</strain>
    </source>
</reference>
<gene>
    <name evidence="9" type="ORF">ACFSQW_19600</name>
</gene>
<evidence type="ECO:0000256" key="2">
    <source>
        <dbReference type="ARBA" id="ARBA00010792"/>
    </source>
</evidence>
<dbReference type="EMBL" id="JBHULD010000018">
    <property type="protein sequence ID" value="MFD2556609.1"/>
    <property type="molecule type" value="Genomic_DNA"/>
</dbReference>
<dbReference type="InterPro" id="IPR032818">
    <property type="entry name" value="DedA-like"/>
</dbReference>
<evidence type="ECO:0000256" key="5">
    <source>
        <dbReference type="ARBA" id="ARBA00022989"/>
    </source>
</evidence>
<dbReference type="Proteomes" id="UP001597440">
    <property type="component" value="Unassembled WGS sequence"/>
</dbReference>
<evidence type="ECO:0000256" key="4">
    <source>
        <dbReference type="ARBA" id="ARBA00022692"/>
    </source>
</evidence>
<feature type="transmembrane region" description="Helical" evidence="7">
    <location>
        <begin position="188"/>
        <end position="206"/>
    </location>
</feature>
<evidence type="ECO:0000256" key="1">
    <source>
        <dbReference type="ARBA" id="ARBA00004651"/>
    </source>
</evidence>
<evidence type="ECO:0000313" key="9">
    <source>
        <dbReference type="EMBL" id="MFD2556609.1"/>
    </source>
</evidence>
<feature type="transmembrane region" description="Helical" evidence="7">
    <location>
        <begin position="154"/>
        <end position="176"/>
    </location>
</feature>
<evidence type="ECO:0000256" key="7">
    <source>
        <dbReference type="RuleBase" id="RU367016"/>
    </source>
</evidence>
<keyword evidence="5 7" id="KW-1133">Transmembrane helix</keyword>
<keyword evidence="6 7" id="KW-0472">Membrane</keyword>
<organism evidence="9 10">
    <name type="scientific">Sphingobacterium tabacisoli</name>
    <dbReference type="NCBI Taxonomy" id="2044855"/>
    <lineage>
        <taxon>Bacteria</taxon>
        <taxon>Pseudomonadati</taxon>
        <taxon>Bacteroidota</taxon>
        <taxon>Sphingobacteriia</taxon>
        <taxon>Sphingobacteriales</taxon>
        <taxon>Sphingobacteriaceae</taxon>
        <taxon>Sphingobacterium</taxon>
    </lineage>
</organism>
<keyword evidence="10" id="KW-1185">Reference proteome</keyword>
<keyword evidence="4 7" id="KW-0812">Transmembrane</keyword>
<accession>A0ABW5L6D9</accession>
<feature type="domain" description="VTT" evidence="8">
    <location>
        <begin position="42"/>
        <end position="174"/>
    </location>
</feature>
<proteinExistence type="inferred from homology"/>
<evidence type="ECO:0000256" key="3">
    <source>
        <dbReference type="ARBA" id="ARBA00022475"/>
    </source>
</evidence>
<sequence>MDIFFEFLNNLSDPDWIVSHGGLYLLLFIIFAETGIMIGFFLPGDPLLFIAGMIVSNMTLSPEAELPTLLSWILLISLSAVLGNFLGYWCGKAFGSRIMAMKDTWFFKRHYIVKAQEFYKKRGGSAIVLARFIPVVRTFAPIVAGIVKMDFKKFVIYNILGAVIWAGSLVTLGYLLGENPWVQRNLEFVILGIVLVATAPVILKAITGRSKVKTSVNDAR</sequence>
<feature type="transmembrane region" description="Helical" evidence="7">
    <location>
        <begin position="69"/>
        <end position="91"/>
    </location>
</feature>
<dbReference type="RefSeq" id="WP_210352354.1">
    <property type="nucleotide sequence ID" value="NZ_JAEQMU010000001.1"/>
</dbReference>
<comment type="subcellular location">
    <subcellularLocation>
        <location evidence="1 7">Cell membrane</location>
        <topology evidence="1 7">Multi-pass membrane protein</topology>
    </subcellularLocation>
</comment>
<protein>
    <submittedName>
        <fullName evidence="9">DedA family protein</fullName>
    </submittedName>
</protein>
<keyword evidence="3 7" id="KW-1003">Cell membrane</keyword>
<dbReference type="PANTHER" id="PTHR30353">
    <property type="entry name" value="INNER MEMBRANE PROTEIN DEDA-RELATED"/>
    <property type="match status" value="1"/>
</dbReference>
<dbReference type="Pfam" id="PF09335">
    <property type="entry name" value="VTT_dom"/>
    <property type="match status" value="1"/>
</dbReference>
<name>A0ABW5L6D9_9SPHI</name>
<dbReference type="InterPro" id="IPR032816">
    <property type="entry name" value="VTT_dom"/>
</dbReference>